<dbReference type="Proteomes" id="UP000198891">
    <property type="component" value="Unassembled WGS sequence"/>
</dbReference>
<keyword evidence="1" id="KW-0472">Membrane</keyword>
<name>A0A1H3QQW2_9MICO</name>
<keyword evidence="1" id="KW-0812">Transmembrane</keyword>
<dbReference type="STRING" id="381665.SAMN05216554_2682"/>
<reference evidence="2 3" key="1">
    <citation type="submission" date="2016-10" db="EMBL/GenBank/DDBJ databases">
        <authorList>
            <person name="de Groot N.N."/>
        </authorList>
    </citation>
    <scope>NUCLEOTIDE SEQUENCE [LARGE SCALE GENOMIC DNA]</scope>
    <source>
        <strain evidence="2 3">CGMCC 4.3491</strain>
    </source>
</reference>
<protein>
    <submittedName>
        <fullName evidence="2">LPXTG-motif cell wall anchor domain-containing protein</fullName>
    </submittedName>
</protein>
<keyword evidence="1" id="KW-1133">Transmembrane helix</keyword>
<keyword evidence="3" id="KW-1185">Reference proteome</keyword>
<proteinExistence type="predicted"/>
<evidence type="ECO:0000313" key="3">
    <source>
        <dbReference type="Proteomes" id="UP000198891"/>
    </source>
</evidence>
<evidence type="ECO:0000313" key="2">
    <source>
        <dbReference type="EMBL" id="SDZ15683.1"/>
    </source>
</evidence>
<evidence type="ECO:0000256" key="1">
    <source>
        <dbReference type="SAM" id="Phobius"/>
    </source>
</evidence>
<dbReference type="EMBL" id="FNPZ01000002">
    <property type="protein sequence ID" value="SDZ15683.1"/>
    <property type="molecule type" value="Genomic_DNA"/>
</dbReference>
<gene>
    <name evidence="2" type="ORF">SAMN05216554_2682</name>
</gene>
<sequence>MAAMRSRAGRTALIVVGVVALLVGVVFAGQGANLIPGSSMTGDRTWLYIGLALALVGVVLLVLGVRRRKDGS</sequence>
<accession>A0A1H3QQW2</accession>
<organism evidence="2 3">
    <name type="scientific">Herbiconiux ginsengi</name>
    <dbReference type="NCBI Taxonomy" id="381665"/>
    <lineage>
        <taxon>Bacteria</taxon>
        <taxon>Bacillati</taxon>
        <taxon>Actinomycetota</taxon>
        <taxon>Actinomycetes</taxon>
        <taxon>Micrococcales</taxon>
        <taxon>Microbacteriaceae</taxon>
        <taxon>Herbiconiux</taxon>
    </lineage>
</organism>
<feature type="transmembrane region" description="Helical" evidence="1">
    <location>
        <begin position="44"/>
        <end position="65"/>
    </location>
</feature>
<dbReference type="NCBIfam" id="TIGR01167">
    <property type="entry name" value="LPXTG_anchor"/>
    <property type="match status" value="1"/>
</dbReference>
<dbReference type="AlphaFoldDB" id="A0A1H3QQW2"/>